<dbReference type="EMBL" id="CAAKHA010000012">
    <property type="protein sequence ID" value="VIJ02318.1"/>
    <property type="molecule type" value="Genomic_DNA"/>
</dbReference>
<gene>
    <name evidence="1" type="ORF">BTAR23_AR23_00604</name>
</gene>
<protein>
    <submittedName>
        <fullName evidence="1">Uncharacterized protein</fullName>
    </submittedName>
</protein>
<accession>A0AAX3HJV7</accession>
<comment type="caution">
    <text evidence="1">The sequence shown here is derived from an EMBL/GenBank/DDBJ whole genome shotgun (WGS) entry which is preliminary data.</text>
</comment>
<reference evidence="1 2" key="1">
    <citation type="submission" date="2019-04" db="EMBL/GenBank/DDBJ databases">
        <authorList>
            <person name="Patino-Navarrete R."/>
            <person name="Patino Navarrete R."/>
        </authorList>
    </citation>
    <scope>NUCLEOTIDE SEQUENCE [LARGE SCALE GENOMIC DNA]</scope>
    <source>
        <strain evidence="1">Bacillus thuringiensis strain AR23</strain>
    </source>
</reference>
<evidence type="ECO:0000313" key="2">
    <source>
        <dbReference type="Proteomes" id="UP000508034"/>
    </source>
</evidence>
<organism evidence="1 2">
    <name type="scientific">Bacillus thuringiensis subsp. israelensis</name>
    <dbReference type="NCBI Taxonomy" id="1430"/>
    <lineage>
        <taxon>Bacteria</taxon>
        <taxon>Bacillati</taxon>
        <taxon>Bacillota</taxon>
        <taxon>Bacilli</taxon>
        <taxon>Bacillales</taxon>
        <taxon>Bacillaceae</taxon>
        <taxon>Bacillus</taxon>
        <taxon>Bacillus cereus group</taxon>
    </lineage>
</organism>
<dbReference type="AlphaFoldDB" id="A0AAX3HJV7"/>
<dbReference type="Proteomes" id="UP000508034">
    <property type="component" value="Unassembled WGS sequence"/>
</dbReference>
<sequence>MINQGKIAKPEVTIAVVNIKRTARLFCFMSHSPLHIN</sequence>
<proteinExistence type="predicted"/>
<evidence type="ECO:0000313" key="1">
    <source>
        <dbReference type="EMBL" id="VIJ02318.1"/>
    </source>
</evidence>
<name>A0AAX3HJV7_BACTI</name>